<reference evidence="2" key="1">
    <citation type="submission" date="2020-07" db="EMBL/GenBank/DDBJ databases">
        <title>Huge and variable diversity of episymbiotic CPR bacteria and DPANN archaea in groundwater ecosystems.</title>
        <authorList>
            <person name="He C.Y."/>
            <person name="Keren R."/>
            <person name="Whittaker M."/>
            <person name="Farag I.F."/>
            <person name="Doudna J."/>
            <person name="Cate J.H.D."/>
            <person name="Banfield J.F."/>
        </authorList>
    </citation>
    <scope>NUCLEOTIDE SEQUENCE</scope>
    <source>
        <strain evidence="2">NC_groundwater_928_Pr1_S-0.2um_72_17</strain>
    </source>
</reference>
<dbReference type="AlphaFoldDB" id="A0A9D6L7A9"/>
<dbReference type="InterPro" id="IPR030959">
    <property type="entry name" value="GWxTD_dom"/>
</dbReference>
<dbReference type="Proteomes" id="UP000807850">
    <property type="component" value="Unassembled WGS sequence"/>
</dbReference>
<dbReference type="PROSITE" id="PS51257">
    <property type="entry name" value="PROKAR_LIPOPROTEIN"/>
    <property type="match status" value="1"/>
</dbReference>
<name>A0A9D6L7A9_UNCEI</name>
<accession>A0A9D6L7A9</accession>
<proteinExistence type="predicted"/>
<feature type="domain" description="GWxTD" evidence="1">
    <location>
        <begin position="279"/>
        <end position="400"/>
    </location>
</feature>
<gene>
    <name evidence="2" type="ORF">HY076_01445</name>
</gene>
<dbReference type="Pfam" id="PF20094">
    <property type="entry name" value="GWxTD_dom"/>
    <property type="match status" value="1"/>
</dbReference>
<organism evidence="2 3">
    <name type="scientific">Eiseniibacteriota bacterium</name>
    <dbReference type="NCBI Taxonomy" id="2212470"/>
    <lineage>
        <taxon>Bacteria</taxon>
        <taxon>Candidatus Eiseniibacteriota</taxon>
    </lineage>
</organism>
<evidence type="ECO:0000259" key="1">
    <source>
        <dbReference type="Pfam" id="PF20094"/>
    </source>
</evidence>
<comment type="caution">
    <text evidence="2">The sequence shown here is derived from an EMBL/GenBank/DDBJ whole genome shotgun (WGS) entry which is preliminary data.</text>
</comment>
<evidence type="ECO:0000313" key="3">
    <source>
        <dbReference type="Proteomes" id="UP000807850"/>
    </source>
</evidence>
<protein>
    <submittedName>
        <fullName evidence="2">GWxTD domain-containing protein</fullName>
    </submittedName>
</protein>
<sequence length="424" mass="48250">MVQHRHWLPAIILAASCTVPVIAVGPARALDLPPLHSERPPFFSADVAISLDHGQHPALSVSITLPYSELEWILLDPHQPRLAAGVEFTVVFEARGKTEVPGDAWERRAVVADYRASRRPNAVFLEKRTIAVPPGSYHARITARDLNSGQESIATEKIEVPDYSRVPVGFADLELGLADSTGRFEPVPTRRFGTDVVRVAARAALFDRRAGTWPRHYTLQYHVRDEDGQMLLTGSQEATVASSGDSLLIRPTRGDLFLGAYTFEVELVEGRSHWRVERSFEVDESGPPRGKEFERILEALAYIATPEEMDWLHSMPPEQQAQAWEEFWRRRDPTPETPRNEAEIEFFRRLRYAEHHFQGFGPGWRSDMGRIYIKFGPPDQIESRPASSTEPQLEIWYYNQPYRRIVFADREGFGRFLLQTPGLE</sequence>
<evidence type="ECO:0000313" key="2">
    <source>
        <dbReference type="EMBL" id="MBI3538920.1"/>
    </source>
</evidence>
<dbReference type="EMBL" id="JACQAY010000047">
    <property type="protein sequence ID" value="MBI3538920.1"/>
    <property type="molecule type" value="Genomic_DNA"/>
</dbReference>
<dbReference type="NCBIfam" id="TIGR04514">
    <property type="entry name" value="GWxTD_dom"/>
    <property type="match status" value="1"/>
</dbReference>